<accession>A0ABP9AAG2</accession>
<name>A0ABP9AAG2_9ACTN</name>
<dbReference type="Pfam" id="PF01433">
    <property type="entry name" value="Peptidase_M1"/>
    <property type="match status" value="1"/>
</dbReference>
<keyword evidence="14" id="KW-0732">Signal</keyword>
<evidence type="ECO:0000256" key="4">
    <source>
        <dbReference type="ARBA" id="ARBA00012564"/>
    </source>
</evidence>
<evidence type="ECO:0000256" key="2">
    <source>
        <dbReference type="ARBA" id="ARBA00001947"/>
    </source>
</evidence>
<comment type="caution">
    <text evidence="17">The sequence shown here is derived from an EMBL/GenBank/DDBJ whole genome shotgun (WGS) entry which is preliminary data.</text>
</comment>
<evidence type="ECO:0000256" key="3">
    <source>
        <dbReference type="ARBA" id="ARBA00010136"/>
    </source>
</evidence>
<feature type="region of interest" description="Disordered" evidence="13">
    <location>
        <begin position="200"/>
        <end position="219"/>
    </location>
</feature>
<dbReference type="PRINTS" id="PR00756">
    <property type="entry name" value="ALADIPTASE"/>
</dbReference>
<evidence type="ECO:0000256" key="13">
    <source>
        <dbReference type="SAM" id="MobiDB-lite"/>
    </source>
</evidence>
<organism evidence="17 18">
    <name type="scientific">Streptomyces sanyensis</name>
    <dbReference type="NCBI Taxonomy" id="568869"/>
    <lineage>
        <taxon>Bacteria</taxon>
        <taxon>Bacillati</taxon>
        <taxon>Actinomycetota</taxon>
        <taxon>Actinomycetes</taxon>
        <taxon>Kitasatosporales</taxon>
        <taxon>Streptomycetaceae</taxon>
        <taxon>Streptomyces</taxon>
    </lineage>
</organism>
<feature type="domain" description="Peptidase M1 membrane alanine aminopeptidase" evidence="15">
    <location>
        <begin position="319"/>
        <end position="455"/>
    </location>
</feature>
<evidence type="ECO:0000256" key="5">
    <source>
        <dbReference type="ARBA" id="ARBA00015611"/>
    </source>
</evidence>
<evidence type="ECO:0000256" key="10">
    <source>
        <dbReference type="ARBA" id="ARBA00023049"/>
    </source>
</evidence>
<evidence type="ECO:0000256" key="9">
    <source>
        <dbReference type="ARBA" id="ARBA00022833"/>
    </source>
</evidence>
<dbReference type="SUPFAM" id="SSF63737">
    <property type="entry name" value="Leukotriene A4 hydrolase N-terminal domain"/>
    <property type="match status" value="1"/>
</dbReference>
<evidence type="ECO:0000313" key="18">
    <source>
        <dbReference type="Proteomes" id="UP001501147"/>
    </source>
</evidence>
<dbReference type="Pfam" id="PF17900">
    <property type="entry name" value="Peptidase_M1_N"/>
    <property type="match status" value="1"/>
</dbReference>
<dbReference type="InterPro" id="IPR045357">
    <property type="entry name" value="Aminopeptidase_N-like_N"/>
</dbReference>
<dbReference type="PROSITE" id="PS51257">
    <property type="entry name" value="PROKAR_LIPOPROTEIN"/>
    <property type="match status" value="1"/>
</dbReference>
<sequence>MDLSARCRAAVAVVSALSAVALAACVPGPGAVRGGQGAAGLRDPLFPKLGNGGYDVQHYGLDLDYDPASGHLAGTAEITARATQDLSAFHLDFRGLTVADVTVDGRPASANRAGGELTVRPRRDIREGDRFRTVVRYSGVPETVTDADGSREGWLRSDGAALAVGEPAGSASWFPGNHHPSDKATYAVTVSVPRGLRAVAGGEPRAPRTEGRRTVQSWRSTEPMAGHLAVLAIGELRVETVHTPSGLPVVTAVSPEAEERAEPLLRRIPELLAWCEERFGPYPFSSAGAIVVPSGDLEYALETQSRPVFPLDRFDEPTLLHELAHQWFGNSVSPARWSDIWLNEGFATYAEWLWQADAGGPSVADRFVEAYGDDGNWAFPPAEPPGPAELFAPPVYGRGAMVLHRLRAVLGDEEFFALLRGWAAEHRHGTASTADFTAYAERRSGRELSQVWDAWLFGRGRPPLTD</sequence>
<keyword evidence="9" id="KW-0862">Zinc</keyword>
<dbReference type="Gene3D" id="1.10.390.10">
    <property type="entry name" value="Neutral Protease Domain 2"/>
    <property type="match status" value="1"/>
</dbReference>
<comment type="cofactor">
    <cofactor evidence="2">
        <name>Zn(2+)</name>
        <dbReference type="ChEBI" id="CHEBI:29105"/>
    </cofactor>
</comment>
<feature type="signal peptide" evidence="14">
    <location>
        <begin position="1"/>
        <end position="23"/>
    </location>
</feature>
<gene>
    <name evidence="17" type="ORF">GCM10023329_27640</name>
</gene>
<evidence type="ECO:0000256" key="1">
    <source>
        <dbReference type="ARBA" id="ARBA00000098"/>
    </source>
</evidence>
<protein>
    <recommendedName>
        <fullName evidence="5">Aminopeptidase N</fullName>
        <ecNumber evidence="4">3.4.11.2</ecNumber>
    </recommendedName>
    <alternativeName>
        <fullName evidence="11">Alanine aminopeptidase</fullName>
    </alternativeName>
    <alternativeName>
        <fullName evidence="12">Lysyl aminopeptidase</fullName>
    </alternativeName>
</protein>
<evidence type="ECO:0000256" key="11">
    <source>
        <dbReference type="ARBA" id="ARBA00029811"/>
    </source>
</evidence>
<keyword evidence="7" id="KW-0479">Metal-binding</keyword>
<dbReference type="InterPro" id="IPR014782">
    <property type="entry name" value="Peptidase_M1_dom"/>
</dbReference>
<dbReference type="InterPro" id="IPR001930">
    <property type="entry name" value="Peptidase_M1"/>
</dbReference>
<proteinExistence type="inferred from homology"/>
<evidence type="ECO:0000256" key="8">
    <source>
        <dbReference type="ARBA" id="ARBA00022801"/>
    </source>
</evidence>
<keyword evidence="6" id="KW-0645">Protease</keyword>
<evidence type="ECO:0000313" key="17">
    <source>
        <dbReference type="EMBL" id="GAA4777176.1"/>
    </source>
</evidence>
<dbReference type="Gene3D" id="2.60.40.1730">
    <property type="entry name" value="tricorn interacting facor f3 domain"/>
    <property type="match status" value="1"/>
</dbReference>
<evidence type="ECO:0000259" key="15">
    <source>
        <dbReference type="Pfam" id="PF01433"/>
    </source>
</evidence>
<evidence type="ECO:0000256" key="12">
    <source>
        <dbReference type="ARBA" id="ARBA00031533"/>
    </source>
</evidence>
<evidence type="ECO:0000256" key="7">
    <source>
        <dbReference type="ARBA" id="ARBA00022723"/>
    </source>
</evidence>
<dbReference type="InterPro" id="IPR042097">
    <property type="entry name" value="Aminopeptidase_N-like_N_sf"/>
</dbReference>
<keyword evidence="18" id="KW-1185">Reference proteome</keyword>
<evidence type="ECO:0000256" key="6">
    <source>
        <dbReference type="ARBA" id="ARBA00022670"/>
    </source>
</evidence>
<evidence type="ECO:0000259" key="16">
    <source>
        <dbReference type="Pfam" id="PF17900"/>
    </source>
</evidence>
<comment type="catalytic activity">
    <reaction evidence="1">
        <text>Release of an N-terminal amino acid, Xaa-|-Yaa- from a peptide, amide or arylamide. Xaa is preferably Ala, but may be most amino acids including Pro (slow action). When a terminal hydrophobic residue is followed by a prolyl residue, the two may be released as an intact Xaa-Pro dipeptide.</text>
        <dbReference type="EC" id="3.4.11.2"/>
    </reaction>
</comment>
<dbReference type="EC" id="3.4.11.2" evidence="4"/>
<dbReference type="SUPFAM" id="SSF55486">
    <property type="entry name" value="Metalloproteases ('zincins'), catalytic domain"/>
    <property type="match status" value="1"/>
</dbReference>
<dbReference type="PANTHER" id="PTHR11533:SF297">
    <property type="entry name" value="AMINOPEPTIDASE N"/>
    <property type="match status" value="1"/>
</dbReference>
<comment type="similarity">
    <text evidence="3">Belongs to the peptidase M1 family.</text>
</comment>
<dbReference type="Proteomes" id="UP001501147">
    <property type="component" value="Unassembled WGS sequence"/>
</dbReference>
<dbReference type="InterPro" id="IPR050344">
    <property type="entry name" value="Peptidase_M1_aminopeptidases"/>
</dbReference>
<keyword evidence="8" id="KW-0378">Hydrolase</keyword>
<dbReference type="CDD" id="cd09603">
    <property type="entry name" value="M1_APN_like"/>
    <property type="match status" value="1"/>
</dbReference>
<dbReference type="EMBL" id="BAABJV010000005">
    <property type="protein sequence ID" value="GAA4777176.1"/>
    <property type="molecule type" value="Genomic_DNA"/>
</dbReference>
<dbReference type="PANTHER" id="PTHR11533">
    <property type="entry name" value="PROTEASE M1 ZINC METALLOPROTEASE"/>
    <property type="match status" value="1"/>
</dbReference>
<dbReference type="InterPro" id="IPR027268">
    <property type="entry name" value="Peptidase_M4/M1_CTD_sf"/>
</dbReference>
<reference evidence="18" key="1">
    <citation type="journal article" date="2019" name="Int. J. Syst. Evol. Microbiol.">
        <title>The Global Catalogue of Microorganisms (GCM) 10K type strain sequencing project: providing services to taxonomists for standard genome sequencing and annotation.</title>
        <authorList>
            <consortium name="The Broad Institute Genomics Platform"/>
            <consortium name="The Broad Institute Genome Sequencing Center for Infectious Disease"/>
            <person name="Wu L."/>
            <person name="Ma J."/>
        </authorList>
    </citation>
    <scope>NUCLEOTIDE SEQUENCE [LARGE SCALE GENOMIC DNA]</scope>
    <source>
        <strain evidence="18">JCM 18324</strain>
    </source>
</reference>
<feature type="domain" description="Aminopeptidase N-like N-terminal" evidence="16">
    <location>
        <begin position="57"/>
        <end position="225"/>
    </location>
</feature>
<keyword evidence="10" id="KW-0482">Metalloprotease</keyword>
<feature type="chain" id="PRO_5045982417" description="Aminopeptidase N" evidence="14">
    <location>
        <begin position="24"/>
        <end position="466"/>
    </location>
</feature>
<evidence type="ECO:0000256" key="14">
    <source>
        <dbReference type="SAM" id="SignalP"/>
    </source>
</evidence>